<dbReference type="EMBL" id="GDHC01014313">
    <property type="protein sequence ID" value="JAQ04316.1"/>
    <property type="molecule type" value="Transcribed_RNA"/>
</dbReference>
<evidence type="ECO:0000313" key="2">
    <source>
        <dbReference type="EMBL" id="JAQ04316.1"/>
    </source>
</evidence>
<gene>
    <name evidence="1" type="primary">SAP9_1</name>
    <name evidence="1" type="ORF">CM83_28364</name>
    <name evidence="2" type="ORF">g.21100</name>
</gene>
<evidence type="ECO:0000313" key="1">
    <source>
        <dbReference type="EMBL" id="JAG08187.1"/>
    </source>
</evidence>
<sequence>MSAAKLQQAFVRVKQGKSIVPRTCKFGETCKYRGTTCRKVHPEDELHLPHHPATGAVGSGNNNNNTSDCDVDDVQCTNLGSPVLPPLDIAHIRRAFTSSVAPLTAVGDDVTAAASDTQSSDAEIDLTSVHTLLQPATVKHGR</sequence>
<reference evidence="1" key="2">
    <citation type="submission" date="2014-07" db="EMBL/GenBank/DDBJ databases">
        <authorList>
            <person name="Hull J."/>
        </authorList>
    </citation>
    <scope>NUCLEOTIDE SEQUENCE</scope>
</reference>
<proteinExistence type="predicted"/>
<reference evidence="2" key="3">
    <citation type="journal article" date="2016" name="Gigascience">
        <title>De novo construction of an expanded transcriptome assembly for the western tarnished plant bug, Lygus hesperus.</title>
        <authorList>
            <person name="Tassone E.E."/>
            <person name="Geib S.M."/>
            <person name="Hall B."/>
            <person name="Fabrick J.A."/>
            <person name="Brent C.S."/>
            <person name="Hull J.J."/>
        </authorList>
    </citation>
    <scope>NUCLEOTIDE SEQUENCE</scope>
</reference>
<dbReference type="AlphaFoldDB" id="A0A0A9WID0"/>
<dbReference type="EMBL" id="GBHO01035417">
    <property type="protein sequence ID" value="JAG08187.1"/>
    <property type="molecule type" value="Transcribed_RNA"/>
</dbReference>
<accession>A0A0A9WID0</accession>
<organism evidence="1">
    <name type="scientific">Lygus hesperus</name>
    <name type="common">Western plant bug</name>
    <dbReference type="NCBI Taxonomy" id="30085"/>
    <lineage>
        <taxon>Eukaryota</taxon>
        <taxon>Metazoa</taxon>
        <taxon>Ecdysozoa</taxon>
        <taxon>Arthropoda</taxon>
        <taxon>Hexapoda</taxon>
        <taxon>Insecta</taxon>
        <taxon>Pterygota</taxon>
        <taxon>Neoptera</taxon>
        <taxon>Paraneoptera</taxon>
        <taxon>Hemiptera</taxon>
        <taxon>Heteroptera</taxon>
        <taxon>Panheteroptera</taxon>
        <taxon>Cimicomorpha</taxon>
        <taxon>Miridae</taxon>
        <taxon>Mirini</taxon>
        <taxon>Lygus</taxon>
    </lineage>
</organism>
<protein>
    <submittedName>
        <fullName evidence="1">Zinc finger A20 and AN1 domain-containing stress-associated protein 9</fullName>
    </submittedName>
</protein>
<reference evidence="1" key="1">
    <citation type="journal article" date="2014" name="PLoS ONE">
        <title>Transcriptome-Based Identification of ABC Transporters in the Western Tarnished Plant Bug Lygus hesperus.</title>
        <authorList>
            <person name="Hull J.J."/>
            <person name="Chaney K."/>
            <person name="Geib S.M."/>
            <person name="Fabrick J.A."/>
            <person name="Brent C.S."/>
            <person name="Walsh D."/>
            <person name="Lavine L.C."/>
        </authorList>
    </citation>
    <scope>NUCLEOTIDE SEQUENCE</scope>
</reference>
<name>A0A0A9WID0_LYGHE</name>